<reference evidence="1" key="1">
    <citation type="journal article" date="2022" name="J. Hered.">
        <title>A De Novo Chromosome-Level Genome Assembly of the White-Tailed Deer, Odocoileus Virginianus.</title>
        <authorList>
            <person name="London E.W."/>
            <person name="Roca A.L."/>
            <person name="Novakofski J.E."/>
            <person name="Mateus-Pinilla N.E."/>
        </authorList>
    </citation>
    <scope>NUCLEOTIDE SEQUENCE [LARGE SCALE GENOMIC DNA]</scope>
</reference>
<protein>
    <submittedName>
        <fullName evidence="2">CDAN1-interacting nuclease 1 isoform X8</fullName>
    </submittedName>
</protein>
<dbReference type="Proteomes" id="UP001652640">
    <property type="component" value="Chromosome 6"/>
</dbReference>
<gene>
    <name evidence="2" type="primary">CDIN1</name>
</gene>
<name>A0ABM4IB88_ODOVR</name>
<evidence type="ECO:0000313" key="2">
    <source>
        <dbReference type="RefSeq" id="XP_070325078.1"/>
    </source>
</evidence>
<proteinExistence type="predicted"/>
<keyword evidence="1" id="KW-1185">Reference proteome</keyword>
<accession>A0ABM4IB88</accession>
<dbReference type="RefSeq" id="XP_070325078.1">
    <property type="nucleotide sequence ID" value="XM_070468977.1"/>
</dbReference>
<dbReference type="GeneID" id="110136199"/>
<organism evidence="1 2">
    <name type="scientific">Odocoileus virginianus</name>
    <name type="common">White-tailed deer</name>
    <dbReference type="NCBI Taxonomy" id="9874"/>
    <lineage>
        <taxon>Eukaryota</taxon>
        <taxon>Metazoa</taxon>
        <taxon>Chordata</taxon>
        <taxon>Craniata</taxon>
        <taxon>Vertebrata</taxon>
        <taxon>Euteleostomi</taxon>
        <taxon>Mammalia</taxon>
        <taxon>Eutheria</taxon>
        <taxon>Laurasiatheria</taxon>
        <taxon>Artiodactyla</taxon>
        <taxon>Ruminantia</taxon>
        <taxon>Pecora</taxon>
        <taxon>Cervidae</taxon>
        <taxon>Odocoileinae</taxon>
        <taxon>Odocoileus</taxon>
    </lineage>
</organism>
<sequence>MPLTDMAAGCLRLGPLRLLRTPRKGSLSTARLPPRRCLVKSWLVHPGLQGVRGPGSRGHRAVLPCPHPRPSTARLLETRVSFFLSLVISLSLAQHDTDQSPVRRDSPVPSVCTAYQAEPEEAEAEVPQVEFLLVYAQSQSQATLLSIFSQEYQKHIKRTHAKHHTSEAIESYYQRSTPEKRFCSGSTGAFPGPQTAQAHS</sequence>
<evidence type="ECO:0000313" key="1">
    <source>
        <dbReference type="Proteomes" id="UP001652640"/>
    </source>
</evidence>
<reference evidence="2" key="2">
    <citation type="submission" date="2025-08" db="UniProtKB">
        <authorList>
            <consortium name="RefSeq"/>
        </authorList>
    </citation>
    <scope>IDENTIFICATION</scope>
    <source>
        <tissue evidence="2">Tongue muscle</tissue>
    </source>
</reference>